<evidence type="ECO:0000256" key="2">
    <source>
        <dbReference type="ARBA" id="ARBA00022705"/>
    </source>
</evidence>
<dbReference type="Proteomes" id="UP000186609">
    <property type="component" value="Chromosome"/>
</dbReference>
<dbReference type="NCBIfam" id="TIGR04418">
    <property type="entry name" value="PriB_gamma"/>
    <property type="match status" value="1"/>
</dbReference>
<dbReference type="Pfam" id="PF22657">
    <property type="entry name" value="SSB_1"/>
    <property type="match status" value="1"/>
</dbReference>
<dbReference type="STRING" id="1842727.RD110_21075"/>
<keyword evidence="3 4" id="KW-0238">DNA-binding</keyword>
<dbReference type="GO" id="GO:0006269">
    <property type="term" value="P:DNA replication, synthesis of primer"/>
    <property type="evidence" value="ECO:0007669"/>
    <property type="project" value="UniProtKB-KW"/>
</dbReference>
<accession>A0A1P8K080</accession>
<dbReference type="EMBL" id="CP019236">
    <property type="protein sequence ID" value="APW39402.1"/>
    <property type="molecule type" value="Genomic_DNA"/>
</dbReference>
<dbReference type="InterPro" id="IPR000424">
    <property type="entry name" value="Primosome_PriB/ssb"/>
</dbReference>
<dbReference type="SUPFAM" id="SSF50249">
    <property type="entry name" value="Nucleic acid-binding proteins"/>
    <property type="match status" value="1"/>
</dbReference>
<name>A0A1P8K080_9BURK</name>
<comment type="similarity">
    <text evidence="4">Belongs to the PriB family.</text>
</comment>
<dbReference type="GO" id="GO:0003697">
    <property type="term" value="F:single-stranded DNA binding"/>
    <property type="evidence" value="ECO:0007669"/>
    <property type="project" value="UniProtKB-UniRule"/>
</dbReference>
<protein>
    <recommendedName>
        <fullName evidence="4">Replication restart protein PriB</fullName>
    </recommendedName>
</protein>
<dbReference type="InterPro" id="IPR012340">
    <property type="entry name" value="NA-bd_OB-fold"/>
</dbReference>
<dbReference type="HAMAP" id="MF_00720">
    <property type="entry name" value="PriB"/>
    <property type="match status" value="1"/>
</dbReference>
<proteinExistence type="inferred from homology"/>
<dbReference type="KEGG" id="rhy:RD110_21075"/>
<sequence>MNQVVLTACIAEVKTLRYTPAGIPALDLILEHASSLEQAGQTRQIKATVKATALGAVAERLRQQALGSNWLFTGFLATPRVGKNVVFHIQEFQPD</sequence>
<evidence type="ECO:0000256" key="4">
    <source>
        <dbReference type="HAMAP-Rule" id="MF_00720"/>
    </source>
</evidence>
<dbReference type="InterPro" id="IPR023646">
    <property type="entry name" value="Prisomal_replication_PriB"/>
</dbReference>
<dbReference type="GO" id="GO:1990077">
    <property type="term" value="C:primosome complex"/>
    <property type="evidence" value="ECO:0007669"/>
    <property type="project" value="UniProtKB-UniRule"/>
</dbReference>
<dbReference type="Gene3D" id="2.40.50.140">
    <property type="entry name" value="Nucleic acid-binding proteins"/>
    <property type="match status" value="1"/>
</dbReference>
<dbReference type="OrthoDB" id="5296916at2"/>
<comment type="subunit">
    <text evidence="4">Homodimer. Interacts with PriA and DnaT. Component of the replication restart primosome. Primosome assembly occurs via a 'hand-off' mechanism. PriA binds to replication forks, subsequently PriB then DnaT bind; DnaT then displaces ssDNA to generate the helicase loading substrate.</text>
</comment>
<keyword evidence="1 4" id="KW-0639">Primosome</keyword>
<evidence type="ECO:0000313" key="6">
    <source>
        <dbReference type="Proteomes" id="UP000186609"/>
    </source>
</evidence>
<evidence type="ECO:0000256" key="3">
    <source>
        <dbReference type="ARBA" id="ARBA00023125"/>
    </source>
</evidence>
<gene>
    <name evidence="4" type="primary">priB</name>
    <name evidence="5" type="ORF">RD110_21075</name>
</gene>
<reference evidence="5 6" key="1">
    <citation type="submission" date="2017-01" db="EMBL/GenBank/DDBJ databases">
        <authorList>
            <person name="Mah S.A."/>
            <person name="Swanson W.J."/>
            <person name="Moy G.W."/>
            <person name="Vacquier V.D."/>
        </authorList>
    </citation>
    <scope>NUCLEOTIDE SEQUENCE [LARGE SCALE GENOMIC DNA]</scope>
    <source>
        <strain evidence="5 6">DCY110</strain>
    </source>
</reference>
<evidence type="ECO:0000313" key="5">
    <source>
        <dbReference type="EMBL" id="APW39402.1"/>
    </source>
</evidence>
<organism evidence="5 6">
    <name type="scientific">Rhodoferax koreensis</name>
    <dbReference type="NCBI Taxonomy" id="1842727"/>
    <lineage>
        <taxon>Bacteria</taxon>
        <taxon>Pseudomonadati</taxon>
        <taxon>Pseudomonadota</taxon>
        <taxon>Betaproteobacteria</taxon>
        <taxon>Burkholderiales</taxon>
        <taxon>Comamonadaceae</taxon>
        <taxon>Rhodoferax</taxon>
    </lineage>
</organism>
<dbReference type="PROSITE" id="PS50935">
    <property type="entry name" value="SSB"/>
    <property type="match status" value="1"/>
</dbReference>
<dbReference type="AlphaFoldDB" id="A0A1P8K080"/>
<keyword evidence="6" id="KW-1185">Reference proteome</keyword>
<evidence type="ECO:0000256" key="1">
    <source>
        <dbReference type="ARBA" id="ARBA00022515"/>
    </source>
</evidence>
<comment type="function">
    <text evidence="4">Involved in the restart of stalled replication forks, which reloads the replicative helicase on sites other than the origin of replication; the PriA-PriB pathway is the major replication restart pathway. During primosome assembly it facilitates complex formation between PriA and DnaT on DNA; stabilizes PriA on DNA. Stimulates the DNA unwinding activity of PriA helicase.</text>
</comment>
<dbReference type="PIRSF" id="PIRSF003135">
    <property type="entry name" value="Primosomal_n"/>
    <property type="match status" value="1"/>
</dbReference>
<dbReference type="RefSeq" id="WP_076201762.1">
    <property type="nucleotide sequence ID" value="NZ_CP019236.1"/>
</dbReference>
<keyword evidence="2 4" id="KW-0235">DNA replication</keyword>